<evidence type="ECO:0000256" key="1">
    <source>
        <dbReference type="ARBA" id="ARBA00022908"/>
    </source>
</evidence>
<dbReference type="InterPro" id="IPR004107">
    <property type="entry name" value="Integrase_SAM-like_N"/>
</dbReference>
<keyword evidence="8" id="KW-1185">Reference proteome</keyword>
<dbReference type="EMBL" id="BIXY01000005">
    <property type="protein sequence ID" value="GCF07080.1"/>
    <property type="molecule type" value="Genomic_DNA"/>
</dbReference>
<proteinExistence type="predicted"/>
<evidence type="ECO:0000259" key="6">
    <source>
        <dbReference type="PROSITE" id="PS51900"/>
    </source>
</evidence>
<evidence type="ECO:0000256" key="4">
    <source>
        <dbReference type="PROSITE-ProRule" id="PRU01248"/>
    </source>
</evidence>
<organism evidence="7 8">
    <name type="scientific">Dictyobacter arantiisoli</name>
    <dbReference type="NCBI Taxonomy" id="2014874"/>
    <lineage>
        <taxon>Bacteria</taxon>
        <taxon>Bacillati</taxon>
        <taxon>Chloroflexota</taxon>
        <taxon>Ktedonobacteria</taxon>
        <taxon>Ktedonobacterales</taxon>
        <taxon>Dictyobacteraceae</taxon>
        <taxon>Dictyobacter</taxon>
    </lineage>
</organism>
<dbReference type="Pfam" id="PF00589">
    <property type="entry name" value="Phage_integrase"/>
    <property type="match status" value="1"/>
</dbReference>
<evidence type="ECO:0000256" key="2">
    <source>
        <dbReference type="ARBA" id="ARBA00023125"/>
    </source>
</evidence>
<keyword evidence="1" id="KW-0229">DNA integration</keyword>
<evidence type="ECO:0000313" key="8">
    <source>
        <dbReference type="Proteomes" id="UP000322530"/>
    </source>
</evidence>
<dbReference type="PROSITE" id="PS51900">
    <property type="entry name" value="CB"/>
    <property type="match status" value="1"/>
</dbReference>
<accession>A0A5A5T6J0</accession>
<dbReference type="Pfam" id="PF02899">
    <property type="entry name" value="Phage_int_SAM_1"/>
    <property type="match status" value="1"/>
</dbReference>
<dbReference type="Gene3D" id="1.10.150.130">
    <property type="match status" value="1"/>
</dbReference>
<dbReference type="PROSITE" id="PS51898">
    <property type="entry name" value="TYR_RECOMBINASE"/>
    <property type="match status" value="1"/>
</dbReference>
<feature type="domain" description="Tyr recombinase" evidence="5">
    <location>
        <begin position="112"/>
        <end position="290"/>
    </location>
</feature>
<sequence>MLQEVVDDFVASLASEGVERAGGSHNTRMAYRNDLGQLCTYMLKQGITTWSEVTPDHLLTYISSMREGQVYRPATIARKLAAFRTFFRYLGYEERIKEDPTVDILLPPIVRGVPHVLNTTQINVLFRLAEQDTPFGLRDFAMLHLLYATGIRTSELVALDLNQYQREHGFIHCSGVRGRSEQDRCLPLTPAAVDAMENYLLHGREWFLRSFGEPALFLNHRGERLSRQGFWLIIKGYARRAGIHDLTPHRLRHSFTLLMLNNGMEVESIQELLGHVHLSTTQIYCQLIQA</sequence>
<name>A0A5A5T6J0_9CHLR</name>
<dbReference type="Proteomes" id="UP000322530">
    <property type="component" value="Unassembled WGS sequence"/>
</dbReference>
<evidence type="ECO:0000259" key="5">
    <source>
        <dbReference type="PROSITE" id="PS51898"/>
    </source>
</evidence>
<comment type="caution">
    <text evidence="7">The sequence shown here is derived from an EMBL/GenBank/DDBJ whole genome shotgun (WGS) entry which is preliminary data.</text>
</comment>
<dbReference type="InterPro" id="IPR044068">
    <property type="entry name" value="CB"/>
</dbReference>
<dbReference type="PANTHER" id="PTHR30349:SF81">
    <property type="entry name" value="TYROSINE RECOMBINASE XERC"/>
    <property type="match status" value="1"/>
</dbReference>
<dbReference type="GO" id="GO:0015074">
    <property type="term" value="P:DNA integration"/>
    <property type="evidence" value="ECO:0007669"/>
    <property type="project" value="UniProtKB-KW"/>
</dbReference>
<dbReference type="GO" id="GO:0003677">
    <property type="term" value="F:DNA binding"/>
    <property type="evidence" value="ECO:0007669"/>
    <property type="project" value="UniProtKB-UniRule"/>
</dbReference>
<dbReference type="OrthoDB" id="9785687at2"/>
<dbReference type="InterPro" id="IPR011010">
    <property type="entry name" value="DNA_brk_join_enz"/>
</dbReference>
<dbReference type="Gene3D" id="1.10.443.10">
    <property type="entry name" value="Intergrase catalytic core"/>
    <property type="match status" value="1"/>
</dbReference>
<reference evidence="7 8" key="1">
    <citation type="submission" date="2019-01" db="EMBL/GenBank/DDBJ databases">
        <title>Draft genome sequence of Dictyobacter sp. Uno17.</title>
        <authorList>
            <person name="Wang C.M."/>
            <person name="Zheng Y."/>
            <person name="Sakai Y."/>
            <person name="Abe K."/>
            <person name="Yokota A."/>
            <person name="Yabe S."/>
        </authorList>
    </citation>
    <scope>NUCLEOTIDE SEQUENCE [LARGE SCALE GENOMIC DNA]</scope>
    <source>
        <strain evidence="7 8">Uno17</strain>
    </source>
</reference>
<dbReference type="SUPFAM" id="SSF56349">
    <property type="entry name" value="DNA breaking-rejoining enzymes"/>
    <property type="match status" value="1"/>
</dbReference>
<evidence type="ECO:0000256" key="3">
    <source>
        <dbReference type="ARBA" id="ARBA00023172"/>
    </source>
</evidence>
<dbReference type="PANTHER" id="PTHR30349">
    <property type="entry name" value="PHAGE INTEGRASE-RELATED"/>
    <property type="match status" value="1"/>
</dbReference>
<dbReference type="InterPro" id="IPR013762">
    <property type="entry name" value="Integrase-like_cat_sf"/>
</dbReference>
<dbReference type="AlphaFoldDB" id="A0A5A5T6J0"/>
<dbReference type="InterPro" id="IPR002104">
    <property type="entry name" value="Integrase_catalytic"/>
</dbReference>
<protein>
    <submittedName>
        <fullName evidence="7">Tyrosine recombinase XerC</fullName>
    </submittedName>
</protein>
<feature type="domain" description="Core-binding (CB)" evidence="6">
    <location>
        <begin position="1"/>
        <end position="91"/>
    </location>
</feature>
<dbReference type="GO" id="GO:0006310">
    <property type="term" value="P:DNA recombination"/>
    <property type="evidence" value="ECO:0007669"/>
    <property type="project" value="UniProtKB-KW"/>
</dbReference>
<dbReference type="RefSeq" id="WP_149400121.1">
    <property type="nucleotide sequence ID" value="NZ_BIXY01000005.1"/>
</dbReference>
<dbReference type="InterPro" id="IPR050090">
    <property type="entry name" value="Tyrosine_recombinase_XerCD"/>
</dbReference>
<dbReference type="InterPro" id="IPR010998">
    <property type="entry name" value="Integrase_recombinase_N"/>
</dbReference>
<keyword evidence="2 4" id="KW-0238">DNA-binding</keyword>
<evidence type="ECO:0000313" key="7">
    <source>
        <dbReference type="EMBL" id="GCF07080.1"/>
    </source>
</evidence>
<gene>
    <name evidence="7" type="primary">xerC</name>
    <name evidence="7" type="ORF">KDI_06440</name>
</gene>
<keyword evidence="3" id="KW-0233">DNA recombination</keyword>